<evidence type="ECO:0000313" key="1">
    <source>
        <dbReference type="EMBL" id="KKN47026.1"/>
    </source>
</evidence>
<protein>
    <submittedName>
        <fullName evidence="1">Uncharacterized protein</fullName>
    </submittedName>
</protein>
<gene>
    <name evidence="1" type="ORF">LCGC14_0667180</name>
</gene>
<dbReference type="EMBL" id="LAZR01001299">
    <property type="protein sequence ID" value="KKN47026.1"/>
    <property type="molecule type" value="Genomic_DNA"/>
</dbReference>
<name>A0A0F9TDF3_9ZZZZ</name>
<sequence>MTEQILKPCPFVFGVNLSLQDHKELRKRANKNFKHCMKVGSDMKYWWFNLIYLHDRTINTWNRRV</sequence>
<organism evidence="1">
    <name type="scientific">marine sediment metagenome</name>
    <dbReference type="NCBI Taxonomy" id="412755"/>
    <lineage>
        <taxon>unclassified sequences</taxon>
        <taxon>metagenomes</taxon>
        <taxon>ecological metagenomes</taxon>
    </lineage>
</organism>
<dbReference type="AlphaFoldDB" id="A0A0F9TDF3"/>
<accession>A0A0F9TDF3</accession>
<reference evidence="1" key="1">
    <citation type="journal article" date="2015" name="Nature">
        <title>Complex archaea that bridge the gap between prokaryotes and eukaryotes.</title>
        <authorList>
            <person name="Spang A."/>
            <person name="Saw J.H."/>
            <person name="Jorgensen S.L."/>
            <person name="Zaremba-Niedzwiedzka K."/>
            <person name="Martijn J."/>
            <person name="Lind A.E."/>
            <person name="van Eijk R."/>
            <person name="Schleper C."/>
            <person name="Guy L."/>
            <person name="Ettema T.J."/>
        </authorList>
    </citation>
    <scope>NUCLEOTIDE SEQUENCE</scope>
</reference>
<proteinExistence type="predicted"/>
<comment type="caution">
    <text evidence="1">The sequence shown here is derived from an EMBL/GenBank/DDBJ whole genome shotgun (WGS) entry which is preliminary data.</text>
</comment>